<dbReference type="Gramene" id="TraesJUL7B03G04078870.1">
    <property type="protein sequence ID" value="TraesJUL7B03G04078870.1.CDS1"/>
    <property type="gene ID" value="TraesJUL7B03G04078870"/>
</dbReference>
<dbReference type="PANTHER" id="PTHR33358">
    <property type="entry name" value="F-BOX PROTEIN WITH A DOMAIN PROTEIN"/>
    <property type="match status" value="1"/>
</dbReference>
<proteinExistence type="predicted"/>
<organism evidence="1">
    <name type="scientific">Triticum aestivum</name>
    <name type="common">Wheat</name>
    <dbReference type="NCBI Taxonomy" id="4565"/>
    <lineage>
        <taxon>Eukaryota</taxon>
        <taxon>Viridiplantae</taxon>
        <taxon>Streptophyta</taxon>
        <taxon>Embryophyta</taxon>
        <taxon>Tracheophyta</taxon>
        <taxon>Spermatophyta</taxon>
        <taxon>Magnoliopsida</taxon>
        <taxon>Liliopsida</taxon>
        <taxon>Poales</taxon>
        <taxon>Poaceae</taxon>
        <taxon>BOP clade</taxon>
        <taxon>Pooideae</taxon>
        <taxon>Triticodae</taxon>
        <taxon>Triticeae</taxon>
        <taxon>Triticinae</taxon>
        <taxon>Triticum</taxon>
    </lineage>
</organism>
<dbReference type="SMR" id="A0A3B6S8S9"/>
<dbReference type="Gramene" id="TraesSTA7B03G04038940.1">
    <property type="protein sequence ID" value="TraesSTA7B03G04038940.1.CDS1"/>
    <property type="gene ID" value="TraesSTA7B03G04038940"/>
</dbReference>
<dbReference type="Gramene" id="TraesSYM5B03G02962470.1">
    <property type="protein sequence ID" value="TraesSYM5B03G02962470.1.CDS1"/>
    <property type="gene ID" value="TraesSYM5B03G02962470"/>
</dbReference>
<keyword evidence="2" id="KW-1185">Reference proteome</keyword>
<dbReference type="Proteomes" id="UP000019116">
    <property type="component" value="Chromosome 7B"/>
</dbReference>
<evidence type="ECO:0000313" key="1">
    <source>
        <dbReference type="EnsemblPlants" id="TraesCS7B02G004000.1.cds1"/>
    </source>
</evidence>
<dbReference type="Gramene" id="TraesROB_scaffold_044126_01G000100.1">
    <property type="protein sequence ID" value="TraesROB_scaffold_044126_01G000100.1"/>
    <property type="gene ID" value="TraesROB_scaffold_044126_01G000100"/>
</dbReference>
<dbReference type="Gramene" id="TraesCS7B02G004000.1">
    <property type="protein sequence ID" value="TraesCS7B02G004000.1.cds1"/>
    <property type="gene ID" value="TraesCS7B02G004000"/>
</dbReference>
<dbReference type="EnsemblPlants" id="TraesCS7B02G004000.1">
    <property type="protein sequence ID" value="TraesCS7B02G004000.1.cds1"/>
    <property type="gene ID" value="TraesCS7B02G004000"/>
</dbReference>
<reference evidence="1" key="2">
    <citation type="submission" date="2018-10" db="UniProtKB">
        <authorList>
            <consortium name="EnsemblPlants"/>
        </authorList>
    </citation>
    <scope>IDENTIFICATION</scope>
</reference>
<dbReference type="Gramene" id="TraesJAG7B03G04023320.1">
    <property type="protein sequence ID" value="TraesJAG7B03G04023320.1.CDS1"/>
    <property type="gene ID" value="TraesJAG7B03G04023320"/>
</dbReference>
<accession>A0A3B6S8S9</accession>
<dbReference type="Gramene" id="TraesNOR7B03G04087830.1">
    <property type="protein sequence ID" value="TraesNOR7B03G04087830.1.CDS1"/>
    <property type="gene ID" value="TraesNOR7B03G04087830"/>
</dbReference>
<dbReference type="Gramene" id="TraesLDM7B03G04044180.1">
    <property type="protein sequence ID" value="TraesLDM7B03G04044180.1.CDS1"/>
    <property type="gene ID" value="TraesLDM7B03G04044180"/>
</dbReference>
<dbReference type="Gramene" id="TraesCLE_scaffold_059663_01G000100.1">
    <property type="protein sequence ID" value="TraesCLE_scaffold_059663_01G000100.1"/>
    <property type="gene ID" value="TraesCLE_scaffold_059663_01G000100"/>
</dbReference>
<protein>
    <submittedName>
        <fullName evidence="1">Uncharacterized protein</fullName>
    </submittedName>
</protein>
<evidence type="ECO:0000313" key="2">
    <source>
        <dbReference type="Proteomes" id="UP000019116"/>
    </source>
</evidence>
<dbReference type="Gramene" id="TraesRN7B0100008600.1">
    <property type="protein sequence ID" value="TraesRN7B0100008600.1"/>
    <property type="gene ID" value="TraesRN7B0100008600"/>
</dbReference>
<dbReference type="Pfam" id="PF14476">
    <property type="entry name" value="Chloroplast_duf"/>
    <property type="match status" value="1"/>
</dbReference>
<dbReference type="Gramene" id="TraesLAC7B03G03993040.1">
    <property type="protein sequence ID" value="TraesLAC7B03G03993040.1.CDS1"/>
    <property type="gene ID" value="TraesLAC7B03G03993040"/>
</dbReference>
<dbReference type="AlphaFoldDB" id="A0A3B6S8S9"/>
<dbReference type="Gramene" id="TraesARI5B03G02976410.1">
    <property type="protein sequence ID" value="TraesARI5B03G02976410.1.CDS1"/>
    <property type="gene ID" value="TraesARI5B03G02976410"/>
</dbReference>
<dbReference type="Gramene" id="TraesMAC7B03G04036400.1">
    <property type="protein sequence ID" value="TraesMAC7B03G04036400.1.CDS1"/>
    <property type="gene ID" value="TraesMAC7B03G04036400"/>
</dbReference>
<dbReference type="STRING" id="4565.A0A3B6S8S9"/>
<dbReference type="OrthoDB" id="765586at2759"/>
<dbReference type="PANTHER" id="PTHR33358:SF20">
    <property type="entry name" value="F-BOX PROTEIN"/>
    <property type="match status" value="1"/>
</dbReference>
<dbReference type="OMA" id="NVEWREG"/>
<dbReference type="InterPro" id="IPR027949">
    <property type="entry name" value="Chloroplast_duf"/>
</dbReference>
<sequence>MVMLFELLRNCAGFYRKIQEDIEANLGKPNVEWREGSEVFATKVALKLGGSLSDLKQIRKMASPSVRDEDIKEFAENLF</sequence>
<dbReference type="Gramene" id="TraesCS7B03G0008600.1">
    <property type="protein sequence ID" value="TraesCS7B03G0008600.1.CDS1"/>
    <property type="gene ID" value="TraesCS7B03G0008600"/>
</dbReference>
<dbReference type="Gramene" id="TraesCAD_scaffold_005243_01G000100.1">
    <property type="protein sequence ID" value="TraesCAD_scaffold_005243_01G000100.1"/>
    <property type="gene ID" value="TraesCAD_scaffold_005243_01G000100"/>
</dbReference>
<reference evidence="1" key="1">
    <citation type="submission" date="2018-08" db="EMBL/GenBank/DDBJ databases">
        <authorList>
            <person name="Rossello M."/>
        </authorList>
    </citation>
    <scope>NUCLEOTIDE SEQUENCE [LARGE SCALE GENOMIC DNA]</scope>
    <source>
        <strain evidence="1">cv. Chinese Spring</strain>
    </source>
</reference>
<name>A0A3B6S8S9_WHEAT</name>
<dbReference type="Gramene" id="TraesWEE_scaffold_004941_01G000100.1">
    <property type="protein sequence ID" value="TraesWEE_scaffold_004941_01G000100.1"/>
    <property type="gene ID" value="TraesWEE_scaffold_004941_01G000100"/>
</dbReference>